<accession>B3SA40</accession>
<evidence type="ECO:0000256" key="9">
    <source>
        <dbReference type="SAM" id="Phobius"/>
    </source>
</evidence>
<dbReference type="InterPro" id="IPR019394">
    <property type="entry name" value="TEX28/TMCC"/>
</dbReference>
<dbReference type="Pfam" id="PF10267">
    <property type="entry name" value="Tmemb_cc2"/>
    <property type="match status" value="1"/>
</dbReference>
<keyword evidence="6 9" id="KW-0472">Membrane</keyword>
<dbReference type="eggNOG" id="KOG3850">
    <property type="taxonomic scope" value="Eukaryota"/>
</dbReference>
<evidence type="ECO:0000256" key="2">
    <source>
        <dbReference type="ARBA" id="ARBA00008108"/>
    </source>
</evidence>
<dbReference type="HOGENOM" id="CLU_570301_0_0_1"/>
<dbReference type="Proteomes" id="UP000009022">
    <property type="component" value="Unassembled WGS sequence"/>
</dbReference>
<feature type="coiled-coil region" evidence="7">
    <location>
        <begin position="92"/>
        <end position="119"/>
    </location>
</feature>
<dbReference type="GO" id="GO:0012505">
    <property type="term" value="C:endomembrane system"/>
    <property type="evidence" value="ECO:0000318"/>
    <property type="project" value="GO_Central"/>
</dbReference>
<sequence length="479" mass="54456">MINSSGIRHGMGVEDSDNEGTTESESHKFHLGKKVSKLTDYIFKGKNNGDSHSNSLNIINKSDLSRSTTDLNDETLGDEEDQLDGFLDSQRTAIVEAEVEKLKKKIESIKEDINELTQFQNEVIADYLKTYDDNDISQDQAKKKKVFDKEVQKRQKEIATKQRSLEKHNKLLSELVNDPRHHKMHLRAVSSTKQLLIPKTSTLAGSNENLHRLDTEASNSFNVVDTTDVRSRSISATEPIVKSKSIHRPDSRSGTEFPETTDEKQLLRNSTESISKVSRSSNEASPTAQSESLQIKIEGEIMPAINELRNTVKALSTKVSSLKKSQQILELAIDRSNEDSKNRFQEIAEDYEEDRDHIHSIEDQLNEFIDLRQNETYELKAELENVEERTDYRLNVFSGDLDDFFSSYHTKIKEIENRLDQLQKPMDYEGLGLKSGDAISSALNIGISFATFLLMFGSAVFKGIRPFIRTKYARMLIKL</sequence>
<evidence type="ECO:0000256" key="8">
    <source>
        <dbReference type="SAM" id="MobiDB-lite"/>
    </source>
</evidence>
<evidence type="ECO:0000256" key="5">
    <source>
        <dbReference type="ARBA" id="ARBA00023054"/>
    </source>
</evidence>
<gene>
    <name evidence="10" type="ORF">TRIADDRAFT_61125</name>
</gene>
<dbReference type="PANTHER" id="PTHR17613">
    <property type="entry name" value="CEREBRAL PROTEIN-11-RELATED"/>
    <property type="match status" value="1"/>
</dbReference>
<dbReference type="GeneID" id="6758360"/>
<evidence type="ECO:0000313" key="10">
    <source>
        <dbReference type="EMBL" id="EDV20366.1"/>
    </source>
</evidence>
<keyword evidence="3 9" id="KW-0812">Transmembrane</keyword>
<dbReference type="RefSeq" id="XP_002117060.1">
    <property type="nucleotide sequence ID" value="XM_002117024.1"/>
</dbReference>
<evidence type="ECO:0000256" key="4">
    <source>
        <dbReference type="ARBA" id="ARBA00022989"/>
    </source>
</evidence>
<dbReference type="InParanoid" id="B3SA40"/>
<evidence type="ECO:0000256" key="3">
    <source>
        <dbReference type="ARBA" id="ARBA00022692"/>
    </source>
</evidence>
<reference evidence="10 11" key="1">
    <citation type="journal article" date="2008" name="Nature">
        <title>The Trichoplax genome and the nature of placozoans.</title>
        <authorList>
            <person name="Srivastava M."/>
            <person name="Begovic E."/>
            <person name="Chapman J."/>
            <person name="Putnam N.H."/>
            <person name="Hellsten U."/>
            <person name="Kawashima T."/>
            <person name="Kuo A."/>
            <person name="Mitros T."/>
            <person name="Salamov A."/>
            <person name="Carpenter M.L."/>
            <person name="Signorovitch A.Y."/>
            <person name="Moreno M.A."/>
            <person name="Kamm K."/>
            <person name="Grimwood J."/>
            <person name="Schmutz J."/>
            <person name="Shapiro H."/>
            <person name="Grigoriev I.V."/>
            <person name="Buss L.W."/>
            <person name="Schierwater B."/>
            <person name="Dellaporta S.L."/>
            <person name="Rokhsar D.S."/>
        </authorList>
    </citation>
    <scope>NUCLEOTIDE SEQUENCE [LARGE SCALE GENOMIC DNA]</scope>
    <source>
        <strain evidence="10 11">Grell-BS-1999</strain>
    </source>
</reference>
<dbReference type="AlphaFoldDB" id="B3SA40"/>
<keyword evidence="4 9" id="KW-1133">Transmembrane helix</keyword>
<evidence type="ECO:0000256" key="1">
    <source>
        <dbReference type="ARBA" id="ARBA00004370"/>
    </source>
</evidence>
<dbReference type="PANTHER" id="PTHR17613:SF14">
    <property type="entry name" value="DEMENTIN, ISOFORM H"/>
    <property type="match status" value="1"/>
</dbReference>
<feature type="transmembrane region" description="Helical" evidence="9">
    <location>
        <begin position="442"/>
        <end position="461"/>
    </location>
</feature>
<keyword evidence="11" id="KW-1185">Reference proteome</keyword>
<feature type="region of interest" description="Disordered" evidence="8">
    <location>
        <begin position="235"/>
        <end position="291"/>
    </location>
</feature>
<comment type="subcellular location">
    <subcellularLocation>
        <location evidence="1">Membrane</location>
    </subcellularLocation>
</comment>
<protein>
    <submittedName>
        <fullName evidence="10">Uncharacterized protein</fullName>
    </submittedName>
</protein>
<dbReference type="KEGG" id="tad:TRIADDRAFT_61125"/>
<evidence type="ECO:0000313" key="11">
    <source>
        <dbReference type="Proteomes" id="UP000009022"/>
    </source>
</evidence>
<evidence type="ECO:0000256" key="6">
    <source>
        <dbReference type="ARBA" id="ARBA00023136"/>
    </source>
</evidence>
<feature type="compositionally biased region" description="Polar residues" evidence="8">
    <location>
        <begin position="267"/>
        <end position="291"/>
    </location>
</feature>
<dbReference type="OrthoDB" id="1323at2759"/>
<name>B3SA40_TRIAD</name>
<dbReference type="PhylomeDB" id="B3SA40"/>
<keyword evidence="5 7" id="KW-0175">Coiled coil</keyword>
<dbReference type="CTD" id="6758360"/>
<dbReference type="OMA" id="SERYELM"/>
<dbReference type="EMBL" id="DS985260">
    <property type="protein sequence ID" value="EDV20366.1"/>
    <property type="molecule type" value="Genomic_DNA"/>
</dbReference>
<evidence type="ECO:0000256" key="7">
    <source>
        <dbReference type="SAM" id="Coils"/>
    </source>
</evidence>
<proteinExistence type="inferred from homology"/>
<comment type="similarity">
    <text evidence="2">Belongs to the TEX28 family.</text>
</comment>
<feature type="region of interest" description="Disordered" evidence="8">
    <location>
        <begin position="1"/>
        <end position="30"/>
    </location>
</feature>
<dbReference type="GO" id="GO:0016020">
    <property type="term" value="C:membrane"/>
    <property type="evidence" value="ECO:0007669"/>
    <property type="project" value="UniProtKB-SubCell"/>
</dbReference>
<dbReference type="FunCoup" id="B3SA40">
    <property type="interactions" value="1585"/>
</dbReference>
<organism evidence="10 11">
    <name type="scientific">Trichoplax adhaerens</name>
    <name type="common">Trichoplax reptans</name>
    <dbReference type="NCBI Taxonomy" id="10228"/>
    <lineage>
        <taxon>Eukaryota</taxon>
        <taxon>Metazoa</taxon>
        <taxon>Placozoa</taxon>
        <taxon>Uniplacotomia</taxon>
        <taxon>Trichoplacea</taxon>
        <taxon>Trichoplacidae</taxon>
        <taxon>Trichoplax</taxon>
    </lineage>
</organism>